<dbReference type="PANTHER" id="PTHR20941">
    <property type="entry name" value="FOLATE SYNTHESIS PROTEINS"/>
    <property type="match status" value="1"/>
</dbReference>
<keyword evidence="11" id="KW-1185">Reference proteome</keyword>
<keyword evidence="6" id="KW-0479">Metal-binding</keyword>
<dbReference type="NCBIfam" id="TIGR01496">
    <property type="entry name" value="DHPS"/>
    <property type="match status" value="1"/>
</dbReference>
<dbReference type="SUPFAM" id="SSF51717">
    <property type="entry name" value="Dihydropteroate synthetase-like"/>
    <property type="match status" value="1"/>
</dbReference>
<dbReference type="InterPro" id="IPR011005">
    <property type="entry name" value="Dihydropteroate_synth-like_sf"/>
</dbReference>
<evidence type="ECO:0000256" key="1">
    <source>
        <dbReference type="ARBA" id="ARBA00000012"/>
    </source>
</evidence>
<accession>A0ABU7ICF4</accession>
<comment type="caution">
    <text evidence="10">The sequence shown here is derived from an EMBL/GenBank/DDBJ whole genome shotgun (WGS) entry which is preliminary data.</text>
</comment>
<evidence type="ECO:0000256" key="2">
    <source>
        <dbReference type="ARBA" id="ARBA00001946"/>
    </source>
</evidence>
<dbReference type="Pfam" id="PF00809">
    <property type="entry name" value="Pterin_bind"/>
    <property type="match status" value="1"/>
</dbReference>
<dbReference type="Gene3D" id="3.20.20.20">
    <property type="entry name" value="Dihydropteroate synthase-like"/>
    <property type="match status" value="1"/>
</dbReference>
<evidence type="ECO:0000259" key="9">
    <source>
        <dbReference type="PROSITE" id="PS50972"/>
    </source>
</evidence>
<dbReference type="PANTHER" id="PTHR20941:SF1">
    <property type="entry name" value="FOLIC ACID SYNTHESIS PROTEIN FOL1"/>
    <property type="match status" value="1"/>
</dbReference>
<keyword evidence="5 10" id="KW-0808">Transferase</keyword>
<organism evidence="10 11">
    <name type="scientific">Pedobacter albus</name>
    <dbReference type="NCBI Taxonomy" id="3113905"/>
    <lineage>
        <taxon>Bacteria</taxon>
        <taxon>Pseudomonadati</taxon>
        <taxon>Bacteroidota</taxon>
        <taxon>Sphingobacteriia</taxon>
        <taxon>Sphingobacteriales</taxon>
        <taxon>Sphingobacteriaceae</taxon>
        <taxon>Pedobacter</taxon>
    </lineage>
</organism>
<dbReference type="PROSITE" id="PS50972">
    <property type="entry name" value="PTERIN_BINDING"/>
    <property type="match status" value="1"/>
</dbReference>
<name>A0ABU7ICF4_9SPHI</name>
<dbReference type="EMBL" id="JAZDQT010000003">
    <property type="protein sequence ID" value="MEE1947160.1"/>
    <property type="molecule type" value="Genomic_DNA"/>
</dbReference>
<feature type="domain" description="Pterin-binding" evidence="9">
    <location>
        <begin position="25"/>
        <end position="277"/>
    </location>
</feature>
<comment type="pathway">
    <text evidence="3">Cofactor biosynthesis; tetrahydrofolate biosynthesis; 7,8-dihydrofolate from 2-amino-4-hydroxy-6-hydroxymethyl-7,8-dihydropteridine diphosphate and 4-aminobenzoate: step 1/2.</text>
</comment>
<dbReference type="EC" id="2.5.1.15" evidence="4"/>
<dbReference type="InterPro" id="IPR000489">
    <property type="entry name" value="Pterin-binding_dom"/>
</dbReference>
<evidence type="ECO:0000256" key="6">
    <source>
        <dbReference type="ARBA" id="ARBA00022723"/>
    </source>
</evidence>
<evidence type="ECO:0000256" key="5">
    <source>
        <dbReference type="ARBA" id="ARBA00022679"/>
    </source>
</evidence>
<evidence type="ECO:0000313" key="11">
    <source>
        <dbReference type="Proteomes" id="UP001336835"/>
    </source>
</evidence>
<dbReference type="InterPro" id="IPR006390">
    <property type="entry name" value="DHP_synth_dom"/>
</dbReference>
<evidence type="ECO:0000256" key="8">
    <source>
        <dbReference type="ARBA" id="ARBA00022909"/>
    </source>
</evidence>
<evidence type="ECO:0000256" key="4">
    <source>
        <dbReference type="ARBA" id="ARBA00012458"/>
    </source>
</evidence>
<keyword evidence="7" id="KW-0460">Magnesium</keyword>
<evidence type="ECO:0000313" key="10">
    <source>
        <dbReference type="EMBL" id="MEE1947160.1"/>
    </source>
</evidence>
<dbReference type="InterPro" id="IPR045031">
    <property type="entry name" value="DHP_synth-like"/>
</dbReference>
<proteinExistence type="predicted"/>
<comment type="catalytic activity">
    <reaction evidence="1">
        <text>(7,8-dihydropterin-6-yl)methyl diphosphate + 4-aminobenzoate = 7,8-dihydropteroate + diphosphate</text>
        <dbReference type="Rhea" id="RHEA:19949"/>
        <dbReference type="ChEBI" id="CHEBI:17836"/>
        <dbReference type="ChEBI" id="CHEBI:17839"/>
        <dbReference type="ChEBI" id="CHEBI:33019"/>
        <dbReference type="ChEBI" id="CHEBI:72950"/>
        <dbReference type="EC" id="2.5.1.15"/>
    </reaction>
</comment>
<reference evidence="10 11" key="1">
    <citation type="submission" date="2024-01" db="EMBL/GenBank/DDBJ databases">
        <title>Pedobacter sp. nov., isolated from fresh soil.</title>
        <authorList>
            <person name="Le N.T.T."/>
        </authorList>
    </citation>
    <scope>NUCLEOTIDE SEQUENCE [LARGE SCALE GENOMIC DNA]</scope>
    <source>
        <strain evidence="10 11">KR3-3</strain>
    </source>
</reference>
<dbReference type="GO" id="GO:0004156">
    <property type="term" value="F:dihydropteroate synthase activity"/>
    <property type="evidence" value="ECO:0007669"/>
    <property type="project" value="UniProtKB-EC"/>
</dbReference>
<protein>
    <recommendedName>
        <fullName evidence="4">dihydropteroate synthase</fullName>
        <ecNumber evidence="4">2.5.1.15</ecNumber>
    </recommendedName>
</protein>
<dbReference type="CDD" id="cd00739">
    <property type="entry name" value="DHPS"/>
    <property type="match status" value="1"/>
</dbReference>
<evidence type="ECO:0000256" key="3">
    <source>
        <dbReference type="ARBA" id="ARBA00004763"/>
    </source>
</evidence>
<sequence>MAKDTFLNRKATLNSKGKPIELNAQAVMAILNLTPDSFYGESRAAGIEEALRKTETFLNEGAKFIDIGAYSSRPGAADISADEELQRLIPVVEALAKTFPEALLSIDTFRARVAKEAILAGAHLINDIAAGNLDEAMFATVAELQVPYIMMHMKGTPQNMQQNPNYENVALEVFQYFDKKIAALKQLGAKDIIIDPGFGFAKTIEHNYELLQQMQILNSFGLPILAGFSRKSMITKVLHNKAADALNGTTVLNTIALLKGAAILRVHDVKEALECIKLVNMATA</sequence>
<evidence type="ECO:0000256" key="7">
    <source>
        <dbReference type="ARBA" id="ARBA00022842"/>
    </source>
</evidence>
<keyword evidence="8" id="KW-0289">Folate biosynthesis</keyword>
<dbReference type="Proteomes" id="UP001336835">
    <property type="component" value="Unassembled WGS sequence"/>
</dbReference>
<comment type="cofactor">
    <cofactor evidence="2">
        <name>Mg(2+)</name>
        <dbReference type="ChEBI" id="CHEBI:18420"/>
    </cofactor>
</comment>
<gene>
    <name evidence="10" type="primary">folP</name>
    <name evidence="10" type="ORF">VRU48_18685</name>
</gene>
<dbReference type="RefSeq" id="WP_330109526.1">
    <property type="nucleotide sequence ID" value="NZ_JAZDQT010000003.1"/>
</dbReference>